<dbReference type="InterPro" id="IPR032710">
    <property type="entry name" value="NTF2-like_dom_sf"/>
</dbReference>
<dbReference type="Pfam" id="PF12680">
    <property type="entry name" value="SnoaL_2"/>
    <property type="match status" value="1"/>
</dbReference>
<accession>A0A6J6E262</accession>
<gene>
    <name evidence="3" type="ORF">UFOPK1493_02317</name>
</gene>
<dbReference type="Gene3D" id="3.10.450.50">
    <property type="match status" value="1"/>
</dbReference>
<protein>
    <submittedName>
        <fullName evidence="3">Unannotated protein</fullName>
    </submittedName>
</protein>
<reference evidence="3" key="1">
    <citation type="submission" date="2020-05" db="EMBL/GenBank/DDBJ databases">
        <authorList>
            <person name="Chiriac C."/>
            <person name="Salcher M."/>
            <person name="Ghai R."/>
            <person name="Kavagutti S V."/>
        </authorList>
    </citation>
    <scope>NUCLEOTIDE SEQUENCE</scope>
</reference>
<evidence type="ECO:0000259" key="2">
    <source>
        <dbReference type="Pfam" id="PF12680"/>
    </source>
</evidence>
<name>A0A6J6E262_9ZZZZ</name>
<dbReference type="AlphaFoldDB" id="A0A6J6E262"/>
<dbReference type="SUPFAM" id="SSF54427">
    <property type="entry name" value="NTF2-like"/>
    <property type="match status" value="1"/>
</dbReference>
<dbReference type="EMBL" id="CAEZSR010000091">
    <property type="protein sequence ID" value="CAB4569876.1"/>
    <property type="molecule type" value="Genomic_DNA"/>
</dbReference>
<feature type="domain" description="SnoaL-like" evidence="2">
    <location>
        <begin position="202"/>
        <end position="295"/>
    </location>
</feature>
<evidence type="ECO:0000256" key="1">
    <source>
        <dbReference type="SAM" id="MobiDB-lite"/>
    </source>
</evidence>
<sequence length="332" mass="36365">MGTSDDALVDRFVEQYVATMEGVEPDLDRLITEPSGLDAAGMLAAIGHPSLSVPGRQPIALQLIADFMAPEGSIYFDAIYGAMPGQLATRRWLVPTMASIDFIQFVPQAPHVLFDDGLGGTSLDEWQMVAVIGDERMPLSRGVSVRRYRDGWITWACDVYDTGVFRVPPPPEAGVEAAPIPDWPRTAWQPDPSVPETRVRDVDWDAVAAEFHPSESVYRDPIFGEVRGRDAIRSWLADVMPKAGDVVFEPLGPLLDDGTTSVQEWQQMAVQPDGSRVFMTRGTSVRRRRDGLVVEATDYFDTASLFDPDVVAASLAAGSTMTADDVARHRSV</sequence>
<feature type="region of interest" description="Disordered" evidence="1">
    <location>
        <begin position="176"/>
        <end position="196"/>
    </location>
</feature>
<dbReference type="InterPro" id="IPR037401">
    <property type="entry name" value="SnoaL-like"/>
</dbReference>
<organism evidence="3">
    <name type="scientific">freshwater metagenome</name>
    <dbReference type="NCBI Taxonomy" id="449393"/>
    <lineage>
        <taxon>unclassified sequences</taxon>
        <taxon>metagenomes</taxon>
        <taxon>ecological metagenomes</taxon>
    </lineage>
</organism>
<evidence type="ECO:0000313" key="3">
    <source>
        <dbReference type="EMBL" id="CAB4569876.1"/>
    </source>
</evidence>
<proteinExistence type="predicted"/>